<dbReference type="SUPFAM" id="SSF53187">
    <property type="entry name" value="Zn-dependent exopeptidases"/>
    <property type="match status" value="1"/>
</dbReference>
<keyword evidence="3" id="KW-0378">Hydrolase</keyword>
<evidence type="ECO:0000313" key="6">
    <source>
        <dbReference type="EMBL" id="RED17303.1"/>
    </source>
</evidence>
<evidence type="ECO:0000256" key="1">
    <source>
        <dbReference type="ARBA" id="ARBA00001947"/>
    </source>
</evidence>
<protein>
    <submittedName>
        <fullName evidence="6">Succinylglutamate desuccinylase</fullName>
    </submittedName>
</protein>
<dbReference type="EMBL" id="QRDP01000004">
    <property type="protein sequence ID" value="RED17303.1"/>
    <property type="molecule type" value="Genomic_DNA"/>
</dbReference>
<proteinExistence type="predicted"/>
<comment type="cofactor">
    <cofactor evidence="1">
        <name>Zn(2+)</name>
        <dbReference type="ChEBI" id="CHEBI:29105"/>
    </cofactor>
</comment>
<feature type="domain" description="Succinylglutamate desuccinylase/Aspartoacylase catalytic" evidence="5">
    <location>
        <begin position="44"/>
        <end position="195"/>
    </location>
</feature>
<dbReference type="Gene3D" id="3.40.630.10">
    <property type="entry name" value="Zn peptidases"/>
    <property type="match status" value="1"/>
</dbReference>
<comment type="caution">
    <text evidence="6">The sequence shown here is derived from an EMBL/GenBank/DDBJ whole genome shotgun (WGS) entry which is preliminary data.</text>
</comment>
<sequence length="335" mass="36717">MASPAPYTLDRLDCLPAGLIGAKPTDILSIFPNPALITLAGERGPPLWLTTLLHGNETTSFFVLRALAEKYRHRPLPRSLTIFVGNVRATASGVRHLPDQPDFNRIWAAGDTACHHLVQEVVEEARTQCPFASIDIHNNSGNNPHYGCVNVRRPADLHLAAMFASLGVYYRNPSTTQSIAFSQFCPSVTVECGQSGDRAGIARALDLVERVLHLESFPETAPPPGAVRLYRTLGSVLVDPACDFAFGEHGAALNLRPDLEALNFSELDPGTKWATTALSRNPLRVIDEHDHDLTSEFFAHAGEDIRLARSAIPAMITHDLDIIRQDCLCYLMEPL</sequence>
<evidence type="ECO:0000256" key="4">
    <source>
        <dbReference type="ARBA" id="ARBA00022833"/>
    </source>
</evidence>
<reference evidence="6 7" key="1">
    <citation type="submission" date="2018-07" db="EMBL/GenBank/DDBJ databases">
        <title>Genomic Encyclopedia of Type Strains, Phase IV (KMG-IV): sequencing the most valuable type-strain genomes for metagenomic binning, comparative biology and taxonomic classification.</title>
        <authorList>
            <person name="Goeker M."/>
        </authorList>
    </citation>
    <scope>NUCLEOTIDE SEQUENCE [LARGE SCALE GENOMIC DNA]</scope>
    <source>
        <strain evidence="6 7">DSM 26725</strain>
    </source>
</reference>
<evidence type="ECO:0000313" key="7">
    <source>
        <dbReference type="Proteomes" id="UP000256310"/>
    </source>
</evidence>
<dbReference type="InterPro" id="IPR055438">
    <property type="entry name" value="AstE_AspA_cat"/>
</dbReference>
<accession>A0A3D9FHN8</accession>
<dbReference type="GO" id="GO:0046872">
    <property type="term" value="F:metal ion binding"/>
    <property type="evidence" value="ECO:0007669"/>
    <property type="project" value="UniProtKB-KW"/>
</dbReference>
<organism evidence="6 7">
    <name type="scientific">Parasphingopyxis lamellibrachiae</name>
    <dbReference type="NCBI Taxonomy" id="680125"/>
    <lineage>
        <taxon>Bacteria</taxon>
        <taxon>Pseudomonadati</taxon>
        <taxon>Pseudomonadota</taxon>
        <taxon>Alphaproteobacteria</taxon>
        <taxon>Sphingomonadales</taxon>
        <taxon>Sphingomonadaceae</taxon>
        <taxon>Parasphingopyxis</taxon>
    </lineage>
</organism>
<gene>
    <name evidence="6" type="ORF">DFR46_2349</name>
</gene>
<keyword evidence="4" id="KW-0862">Zinc</keyword>
<dbReference type="Proteomes" id="UP000256310">
    <property type="component" value="Unassembled WGS sequence"/>
</dbReference>
<keyword evidence="7" id="KW-1185">Reference proteome</keyword>
<dbReference type="CDD" id="cd06256">
    <property type="entry name" value="M14_ASTE_ASPA-like"/>
    <property type="match status" value="1"/>
</dbReference>
<keyword evidence="2" id="KW-0479">Metal-binding</keyword>
<name>A0A3D9FHN8_9SPHN</name>
<dbReference type="GO" id="GO:0016788">
    <property type="term" value="F:hydrolase activity, acting on ester bonds"/>
    <property type="evidence" value="ECO:0007669"/>
    <property type="project" value="InterPro"/>
</dbReference>
<evidence type="ECO:0000256" key="3">
    <source>
        <dbReference type="ARBA" id="ARBA00022801"/>
    </source>
</evidence>
<dbReference type="AlphaFoldDB" id="A0A3D9FHN8"/>
<evidence type="ECO:0000259" key="5">
    <source>
        <dbReference type="Pfam" id="PF24827"/>
    </source>
</evidence>
<dbReference type="Pfam" id="PF24827">
    <property type="entry name" value="AstE_AspA_cat"/>
    <property type="match status" value="1"/>
</dbReference>
<evidence type="ECO:0000256" key="2">
    <source>
        <dbReference type="ARBA" id="ARBA00022723"/>
    </source>
</evidence>